<organism evidence="4 5">
    <name type="scientific">Actinomadura pelletieri DSM 43383</name>
    <dbReference type="NCBI Taxonomy" id="1120940"/>
    <lineage>
        <taxon>Bacteria</taxon>
        <taxon>Bacillati</taxon>
        <taxon>Actinomycetota</taxon>
        <taxon>Actinomycetes</taxon>
        <taxon>Streptosporangiales</taxon>
        <taxon>Thermomonosporaceae</taxon>
        <taxon>Actinomadura</taxon>
    </lineage>
</organism>
<feature type="transmembrane region" description="Helical" evidence="2">
    <location>
        <begin position="100"/>
        <end position="120"/>
    </location>
</feature>
<sequence>MRGLPLAAWAYVSGVVALATGLIATSSFTDIDWAELAVLALLFLVCDSAPARLNVARARVSMSFAASLASVVLFGAAGAALLGICAVVTGQRFFAPVKRVFNGAQLALSGFVAGTVFNLLGGDRFDPGQIRWVENVIGPFLGALVTFVVVNLTLMAGVLLLSRQVKPRELLHEYGQLSVGYLGYGMVGLLIAGLWPRVGPFAAVLVLLPLLIARWAMDQAYVQQQAHAATLAALCQAVETKDYYTRGHSERVSRGSVMIAQEIGMRADRVEAIRYAGMLHDVGKLGVPTKVLQKNGPMTEEEFAAIQLHPMRGLQIVREIGFLDEALAGIMHHHEKMNGRGYPMGLAGDEIPEFARVIAVADAFDSMTSTRSYRPARSVDEAVAELRRSMGDHFDPAMVEAFLRALDREGWEPPRPVVLPDDDIVETTQQDHDDPSTPLRVAGDEERQEPGGGGGRPPTRERPGDEVRR</sequence>
<comment type="caution">
    <text evidence="4">The sequence shown here is derived from an EMBL/GenBank/DDBJ whole genome shotgun (WGS) entry which is preliminary data.</text>
</comment>
<dbReference type="InterPro" id="IPR003607">
    <property type="entry name" value="HD/PDEase_dom"/>
</dbReference>
<dbReference type="PANTHER" id="PTHR43155:SF2">
    <property type="entry name" value="CYCLIC DI-GMP PHOSPHODIESTERASE PA4108"/>
    <property type="match status" value="1"/>
</dbReference>
<reference evidence="4 5" key="1">
    <citation type="submission" date="2018-10" db="EMBL/GenBank/DDBJ databases">
        <title>Genomic Encyclopedia of Archaeal and Bacterial Type Strains, Phase II (KMG-II): from individual species to whole genera.</title>
        <authorList>
            <person name="Goeker M."/>
        </authorList>
    </citation>
    <scope>NUCLEOTIDE SEQUENCE [LARGE SCALE GENOMIC DNA]</scope>
    <source>
        <strain evidence="4 5">DSM 43383</strain>
    </source>
</reference>
<dbReference type="SUPFAM" id="SSF109604">
    <property type="entry name" value="HD-domain/PDEase-like"/>
    <property type="match status" value="1"/>
</dbReference>
<keyword evidence="2" id="KW-0472">Membrane</keyword>
<evidence type="ECO:0000259" key="3">
    <source>
        <dbReference type="PROSITE" id="PS51832"/>
    </source>
</evidence>
<gene>
    <name evidence="4" type="ORF">BZB76_4564</name>
</gene>
<feature type="transmembrane region" description="Helical" evidence="2">
    <location>
        <begin position="140"/>
        <end position="162"/>
    </location>
</feature>
<proteinExistence type="predicted"/>
<dbReference type="RefSeq" id="WP_121436399.1">
    <property type="nucleotide sequence ID" value="NZ_RBWU01000005.1"/>
</dbReference>
<name>A0A495QHZ2_9ACTN</name>
<dbReference type="OrthoDB" id="9802066at2"/>
<evidence type="ECO:0000313" key="5">
    <source>
        <dbReference type="Proteomes" id="UP000274601"/>
    </source>
</evidence>
<keyword evidence="5" id="KW-1185">Reference proteome</keyword>
<dbReference type="EMBL" id="RBWU01000005">
    <property type="protein sequence ID" value="RKS71757.1"/>
    <property type="molecule type" value="Genomic_DNA"/>
</dbReference>
<keyword evidence="2" id="KW-0812">Transmembrane</keyword>
<dbReference type="InterPro" id="IPR037522">
    <property type="entry name" value="HD_GYP_dom"/>
</dbReference>
<protein>
    <submittedName>
        <fullName evidence="4">HD domain-containing protein</fullName>
    </submittedName>
</protein>
<feature type="region of interest" description="Disordered" evidence="1">
    <location>
        <begin position="411"/>
        <end position="469"/>
    </location>
</feature>
<evidence type="ECO:0000256" key="2">
    <source>
        <dbReference type="SAM" id="Phobius"/>
    </source>
</evidence>
<accession>A0A495QHZ2</accession>
<feature type="domain" description="HD-GYP" evidence="3">
    <location>
        <begin position="223"/>
        <end position="418"/>
    </location>
</feature>
<evidence type="ECO:0000256" key="1">
    <source>
        <dbReference type="SAM" id="MobiDB-lite"/>
    </source>
</evidence>
<dbReference type="PANTHER" id="PTHR43155">
    <property type="entry name" value="CYCLIC DI-GMP PHOSPHODIESTERASE PA4108-RELATED"/>
    <property type="match status" value="1"/>
</dbReference>
<dbReference type="Proteomes" id="UP000274601">
    <property type="component" value="Unassembled WGS sequence"/>
</dbReference>
<dbReference type="Pfam" id="PF13487">
    <property type="entry name" value="HD_5"/>
    <property type="match status" value="1"/>
</dbReference>
<feature type="compositionally biased region" description="Basic and acidic residues" evidence="1">
    <location>
        <begin position="458"/>
        <end position="469"/>
    </location>
</feature>
<dbReference type="CDD" id="cd00077">
    <property type="entry name" value="HDc"/>
    <property type="match status" value="1"/>
</dbReference>
<feature type="transmembrane region" description="Helical" evidence="2">
    <location>
        <begin position="201"/>
        <end position="217"/>
    </location>
</feature>
<feature type="transmembrane region" description="Helical" evidence="2">
    <location>
        <begin position="6"/>
        <end position="24"/>
    </location>
</feature>
<dbReference type="SMART" id="SM00471">
    <property type="entry name" value="HDc"/>
    <property type="match status" value="1"/>
</dbReference>
<dbReference type="Gene3D" id="1.10.3210.10">
    <property type="entry name" value="Hypothetical protein af1432"/>
    <property type="match status" value="1"/>
</dbReference>
<feature type="transmembrane region" description="Helical" evidence="2">
    <location>
        <begin position="36"/>
        <end position="53"/>
    </location>
</feature>
<keyword evidence="2" id="KW-1133">Transmembrane helix</keyword>
<dbReference type="PROSITE" id="PS51832">
    <property type="entry name" value="HD_GYP"/>
    <property type="match status" value="1"/>
</dbReference>
<dbReference type="AlphaFoldDB" id="A0A495QHZ2"/>
<feature type="transmembrane region" description="Helical" evidence="2">
    <location>
        <begin position="65"/>
        <end position="88"/>
    </location>
</feature>
<evidence type="ECO:0000313" key="4">
    <source>
        <dbReference type="EMBL" id="RKS71757.1"/>
    </source>
</evidence>